<organism evidence="2 3">
    <name type="scientific">Desulfoluna butyratoxydans</name>
    <dbReference type="NCBI Taxonomy" id="231438"/>
    <lineage>
        <taxon>Bacteria</taxon>
        <taxon>Pseudomonadati</taxon>
        <taxon>Thermodesulfobacteriota</taxon>
        <taxon>Desulfobacteria</taxon>
        <taxon>Desulfobacterales</taxon>
        <taxon>Desulfolunaceae</taxon>
        <taxon>Desulfoluna</taxon>
    </lineage>
</organism>
<accession>A0A4U8YNX4</accession>
<reference evidence="2 3" key="1">
    <citation type="submission" date="2019-03" db="EMBL/GenBank/DDBJ databases">
        <authorList>
            <person name="Nijsse B."/>
        </authorList>
    </citation>
    <scope>NUCLEOTIDE SEQUENCE [LARGE SCALE GENOMIC DNA]</scope>
    <source>
        <strain evidence="2">Desulfoluna butyratoxydans MSL71</strain>
    </source>
</reference>
<evidence type="ECO:0000313" key="2">
    <source>
        <dbReference type="EMBL" id="VFQ43352.1"/>
    </source>
</evidence>
<name>A0A4U8YNX4_9BACT</name>
<dbReference type="Gene3D" id="3.40.1260.10">
    <property type="entry name" value="DsrEFH-like"/>
    <property type="match status" value="1"/>
</dbReference>
<keyword evidence="3" id="KW-1185">Reference proteome</keyword>
<gene>
    <name evidence="2" type="ORF">MSL71_9800</name>
</gene>
<dbReference type="Pfam" id="PF02635">
    <property type="entry name" value="DsrE"/>
    <property type="match status" value="1"/>
</dbReference>
<proteinExistence type="predicted"/>
<dbReference type="NCBIfam" id="TIGR03527">
    <property type="entry name" value="selenium_YedF"/>
    <property type="match status" value="1"/>
</dbReference>
<dbReference type="SUPFAM" id="SSF75169">
    <property type="entry name" value="DsrEFH-like"/>
    <property type="match status" value="1"/>
</dbReference>
<evidence type="ECO:0000313" key="3">
    <source>
        <dbReference type="Proteomes" id="UP000507962"/>
    </source>
</evidence>
<protein>
    <submittedName>
        <fullName evidence="2">Selenium metabolism protein yedf</fullName>
    </submittedName>
</protein>
<dbReference type="InterPro" id="IPR027396">
    <property type="entry name" value="DsrEFH-like"/>
</dbReference>
<dbReference type="RefSeq" id="WP_180137513.1">
    <property type="nucleotide sequence ID" value="NZ_CAADHO010000001.1"/>
</dbReference>
<dbReference type="InterPro" id="IPR003787">
    <property type="entry name" value="Sulphur_relay_DsrE/F-like"/>
</dbReference>
<dbReference type="AlphaFoldDB" id="A0A4U8YNX4"/>
<feature type="domain" description="UPF0033" evidence="1">
    <location>
        <begin position="2"/>
        <end position="61"/>
    </location>
</feature>
<dbReference type="InterPro" id="IPR036868">
    <property type="entry name" value="TusA-like_sf"/>
</dbReference>
<dbReference type="Gene3D" id="3.30.110.40">
    <property type="entry name" value="TusA-like domain"/>
    <property type="match status" value="1"/>
</dbReference>
<evidence type="ECO:0000259" key="1">
    <source>
        <dbReference type="Pfam" id="PF01206"/>
    </source>
</evidence>
<dbReference type="SUPFAM" id="SSF64307">
    <property type="entry name" value="SirA-like"/>
    <property type="match status" value="1"/>
</dbReference>
<dbReference type="InterPro" id="IPR019870">
    <property type="entry name" value="Se_metab_YedF"/>
</dbReference>
<dbReference type="EMBL" id="CAADHO010000001">
    <property type="protein sequence ID" value="VFQ43352.1"/>
    <property type="molecule type" value="Genomic_DNA"/>
</dbReference>
<dbReference type="Pfam" id="PF01206">
    <property type="entry name" value="TusA"/>
    <property type="match status" value="1"/>
</dbReference>
<dbReference type="Proteomes" id="UP000507962">
    <property type="component" value="Unassembled WGS sequence"/>
</dbReference>
<sequence length="197" mass="20839">METLDFKGLACPQPVIRTKAYLEETADCLDLAVQVDNRAAAENVTRFLEGQGFAVATEGGDDLFTVSGRRTEAGASPAASEGTGSTGSVLVMITHNTIGTGDLDLGGKLMLNFLKTLPEMGDGLWRIMLVNEGVKLVCRDTETLAELSALEKNGVSLLVCGTCLEHFGLMEDKGAGITTNMLDIVTSLQVADKVINI</sequence>
<dbReference type="InterPro" id="IPR001455">
    <property type="entry name" value="TusA-like"/>
</dbReference>